<dbReference type="KEGG" id="vg:19527103"/>
<gene>
    <name evidence="2" type="ORF">P118_004</name>
</gene>
<sequence>MATNEVGEIPLGNAERISRPTTPLDPNEFRTQMIAKAMNLSLQRMEEGTASSAEVTFWLKEGSPKTQLELQNLEKQSNLLDEKITASQMQRKMEVDLDAAMKAFKGYQPTQDDGFDEINSNGNY</sequence>
<dbReference type="GeneID" id="19527103"/>
<dbReference type="RefSeq" id="YP_009035819.1">
    <property type="nucleotide sequence ID" value="NC_024208.1"/>
</dbReference>
<name>X4Y7Y1_9CAUD</name>
<proteinExistence type="predicted"/>
<accession>X4Y7Y1</accession>
<dbReference type="EMBL" id="KJ489012">
    <property type="protein sequence ID" value="AHV83121.1"/>
    <property type="molecule type" value="Genomic_DNA"/>
</dbReference>
<evidence type="ECO:0000256" key="1">
    <source>
        <dbReference type="SAM" id="MobiDB-lite"/>
    </source>
</evidence>
<protein>
    <submittedName>
        <fullName evidence="2">Uncharacterized protein</fullName>
    </submittedName>
</protein>
<dbReference type="OrthoDB" id="14424at10239"/>
<evidence type="ECO:0000313" key="3">
    <source>
        <dbReference type="Proteomes" id="UP000019790"/>
    </source>
</evidence>
<keyword evidence="3" id="KW-1185">Reference proteome</keyword>
<reference evidence="2 3" key="1">
    <citation type="submission" date="2014-02" db="EMBL/GenBank/DDBJ databases">
        <title>Complete genome sequences of four novel Lactococcus lactis phages distantly related to the rare 1706 phage species.</title>
        <authorList>
            <person name="Kot W."/>
            <person name="Neve H."/>
            <person name="Vogensen F.K."/>
            <person name="Heller K.J."/>
            <person name="Hansen L.H."/>
        </authorList>
    </citation>
    <scope>NUCLEOTIDE SEQUENCE [LARGE SCALE GENOMIC DNA]</scope>
</reference>
<dbReference type="Proteomes" id="UP000019790">
    <property type="component" value="Segment"/>
</dbReference>
<feature type="region of interest" description="Disordered" evidence="1">
    <location>
        <begin position="1"/>
        <end position="26"/>
    </location>
</feature>
<organism evidence="2 3">
    <name type="scientific">Lactococcus phage P118</name>
    <dbReference type="NCBI Taxonomy" id="1476888"/>
    <lineage>
        <taxon>Viruses</taxon>
        <taxon>Duplodnaviria</taxon>
        <taxon>Heunggongvirae</taxon>
        <taxon>Uroviricota</taxon>
        <taxon>Caudoviricetes</taxon>
        <taxon>Nevevirus</taxon>
        <taxon>Nevevirus P118</taxon>
    </lineage>
</organism>
<evidence type="ECO:0000313" key="2">
    <source>
        <dbReference type="EMBL" id="AHV83121.1"/>
    </source>
</evidence>